<proteinExistence type="predicted"/>
<sequence>MYIILSLFLLQINSITALLINIVRIIIKYDAYLLPYCVNKIYERKNKTIIIVDLKAIGLYK</sequence>
<accession>X1PCR9</accession>
<organism evidence="1">
    <name type="scientific">marine sediment metagenome</name>
    <dbReference type="NCBI Taxonomy" id="412755"/>
    <lineage>
        <taxon>unclassified sequences</taxon>
        <taxon>metagenomes</taxon>
        <taxon>ecological metagenomes</taxon>
    </lineage>
</organism>
<evidence type="ECO:0000313" key="1">
    <source>
        <dbReference type="EMBL" id="GAI28704.1"/>
    </source>
</evidence>
<dbReference type="EMBL" id="BARV01015260">
    <property type="protein sequence ID" value="GAI28704.1"/>
    <property type="molecule type" value="Genomic_DNA"/>
</dbReference>
<gene>
    <name evidence="1" type="ORF">S06H3_26404</name>
</gene>
<reference evidence="1" key="1">
    <citation type="journal article" date="2014" name="Front. Microbiol.">
        <title>High frequency of phylogenetically diverse reductive dehalogenase-homologous genes in deep subseafloor sedimentary metagenomes.</title>
        <authorList>
            <person name="Kawai M."/>
            <person name="Futagami T."/>
            <person name="Toyoda A."/>
            <person name="Takaki Y."/>
            <person name="Nishi S."/>
            <person name="Hori S."/>
            <person name="Arai W."/>
            <person name="Tsubouchi T."/>
            <person name="Morono Y."/>
            <person name="Uchiyama I."/>
            <person name="Ito T."/>
            <person name="Fujiyama A."/>
            <person name="Inagaki F."/>
            <person name="Takami H."/>
        </authorList>
    </citation>
    <scope>NUCLEOTIDE SEQUENCE</scope>
    <source>
        <strain evidence="1">Expedition CK06-06</strain>
    </source>
</reference>
<comment type="caution">
    <text evidence="1">The sequence shown here is derived from an EMBL/GenBank/DDBJ whole genome shotgun (WGS) entry which is preliminary data.</text>
</comment>
<protein>
    <submittedName>
        <fullName evidence="1">Uncharacterized protein</fullName>
    </submittedName>
</protein>
<name>X1PCR9_9ZZZZ</name>
<dbReference type="AlphaFoldDB" id="X1PCR9"/>